<evidence type="ECO:0000256" key="3">
    <source>
        <dbReference type="ARBA" id="ARBA00022692"/>
    </source>
</evidence>
<keyword evidence="4" id="KW-0378">Hydrolase</keyword>
<evidence type="ECO:0000256" key="7">
    <source>
        <dbReference type="SAM" id="Phobius"/>
    </source>
</evidence>
<evidence type="ECO:0000256" key="6">
    <source>
        <dbReference type="ARBA" id="ARBA00023136"/>
    </source>
</evidence>
<dbReference type="Pfam" id="PF01569">
    <property type="entry name" value="PAP2"/>
    <property type="match status" value="1"/>
</dbReference>
<dbReference type="Gene3D" id="1.20.144.10">
    <property type="entry name" value="Phosphatidic acid phosphatase type 2/haloperoxidase"/>
    <property type="match status" value="1"/>
</dbReference>
<keyword evidence="2" id="KW-1003">Cell membrane</keyword>
<accession>A0A1J5TB59</accession>
<protein>
    <submittedName>
        <fullName evidence="9">Phosphatidylglycerophosphatase B</fullName>
    </submittedName>
</protein>
<keyword evidence="6 7" id="KW-0472">Membrane</keyword>
<feature type="transmembrane region" description="Helical" evidence="7">
    <location>
        <begin position="34"/>
        <end position="56"/>
    </location>
</feature>
<keyword evidence="3 7" id="KW-0812">Transmembrane</keyword>
<evidence type="ECO:0000313" key="9">
    <source>
        <dbReference type="EMBL" id="OIR18089.1"/>
    </source>
</evidence>
<evidence type="ECO:0000256" key="1">
    <source>
        <dbReference type="ARBA" id="ARBA00004651"/>
    </source>
</evidence>
<dbReference type="SUPFAM" id="SSF48317">
    <property type="entry name" value="Acid phosphatase/Vanadium-dependent haloperoxidase"/>
    <property type="match status" value="1"/>
</dbReference>
<feature type="transmembrane region" description="Helical" evidence="7">
    <location>
        <begin position="158"/>
        <end position="176"/>
    </location>
</feature>
<dbReference type="SMART" id="SM00014">
    <property type="entry name" value="acidPPc"/>
    <property type="match status" value="1"/>
</dbReference>
<sequence>MSNLNFPLQQIKTWDMELCAFCNRRSRNFTVRNLFRLFSRLGDGVFWYVLMIVLLLQYQGAAIPAVFHMIVVGLIGTACYKFIKGKTLRPRPFNVYPAIVCAGKTLDQFSFPSGHTMHAVAFSIVAVAYFPVLIWLVLPFSAMVGLSRPILGLHYPSDVLAGAALGGVIAGLSLFLI</sequence>
<organism evidence="9">
    <name type="scientific">mine drainage metagenome</name>
    <dbReference type="NCBI Taxonomy" id="410659"/>
    <lineage>
        <taxon>unclassified sequences</taxon>
        <taxon>metagenomes</taxon>
        <taxon>ecological metagenomes</taxon>
    </lineage>
</organism>
<feature type="transmembrane region" description="Helical" evidence="7">
    <location>
        <begin position="119"/>
        <end position="138"/>
    </location>
</feature>
<dbReference type="GO" id="GO:0016787">
    <property type="term" value="F:hydrolase activity"/>
    <property type="evidence" value="ECO:0007669"/>
    <property type="project" value="UniProtKB-KW"/>
</dbReference>
<reference evidence="9" key="1">
    <citation type="submission" date="2016-10" db="EMBL/GenBank/DDBJ databases">
        <title>Sequence of Gallionella enrichment culture.</title>
        <authorList>
            <person name="Poehlein A."/>
            <person name="Muehling M."/>
            <person name="Daniel R."/>
        </authorList>
    </citation>
    <scope>NUCLEOTIDE SEQUENCE</scope>
</reference>
<keyword evidence="5 7" id="KW-1133">Transmembrane helix</keyword>
<feature type="transmembrane region" description="Helical" evidence="7">
    <location>
        <begin position="62"/>
        <end position="83"/>
    </location>
</feature>
<proteinExistence type="predicted"/>
<name>A0A1J5TB59_9ZZZZ</name>
<dbReference type="EMBL" id="MLJW01000003">
    <property type="protein sequence ID" value="OIR18089.1"/>
    <property type="molecule type" value="Genomic_DNA"/>
</dbReference>
<comment type="subcellular location">
    <subcellularLocation>
        <location evidence="1">Cell membrane</location>
        <topology evidence="1">Multi-pass membrane protein</topology>
    </subcellularLocation>
</comment>
<evidence type="ECO:0000256" key="5">
    <source>
        <dbReference type="ARBA" id="ARBA00022989"/>
    </source>
</evidence>
<dbReference type="InterPro" id="IPR036938">
    <property type="entry name" value="PAP2/HPO_sf"/>
</dbReference>
<comment type="caution">
    <text evidence="9">The sequence shown here is derived from an EMBL/GenBank/DDBJ whole genome shotgun (WGS) entry which is preliminary data.</text>
</comment>
<dbReference type="InterPro" id="IPR000326">
    <property type="entry name" value="PAP2/HPO"/>
</dbReference>
<dbReference type="PANTHER" id="PTHR14969:SF62">
    <property type="entry name" value="DECAPRENYLPHOSPHORYL-5-PHOSPHORIBOSE PHOSPHATASE RV3807C-RELATED"/>
    <property type="match status" value="1"/>
</dbReference>
<feature type="domain" description="Phosphatidic acid phosphatase type 2/haloperoxidase" evidence="8">
    <location>
        <begin position="65"/>
        <end position="174"/>
    </location>
</feature>
<evidence type="ECO:0000256" key="4">
    <source>
        <dbReference type="ARBA" id="ARBA00022801"/>
    </source>
</evidence>
<gene>
    <name evidence="9" type="ORF">GALL_14160</name>
</gene>
<dbReference type="PANTHER" id="PTHR14969">
    <property type="entry name" value="SPHINGOSINE-1-PHOSPHATE PHOSPHOHYDROLASE"/>
    <property type="match status" value="1"/>
</dbReference>
<evidence type="ECO:0000259" key="8">
    <source>
        <dbReference type="SMART" id="SM00014"/>
    </source>
</evidence>
<dbReference type="GO" id="GO:0005886">
    <property type="term" value="C:plasma membrane"/>
    <property type="evidence" value="ECO:0007669"/>
    <property type="project" value="UniProtKB-SubCell"/>
</dbReference>
<dbReference type="AlphaFoldDB" id="A0A1J5TB59"/>
<evidence type="ECO:0000256" key="2">
    <source>
        <dbReference type="ARBA" id="ARBA00022475"/>
    </source>
</evidence>